<organism evidence="2">
    <name type="scientific">Methyloraptor flagellatus</name>
    <dbReference type="NCBI Taxonomy" id="3162530"/>
    <lineage>
        <taxon>Bacteria</taxon>
        <taxon>Pseudomonadati</taxon>
        <taxon>Pseudomonadota</taxon>
        <taxon>Alphaproteobacteria</taxon>
        <taxon>Hyphomicrobiales</taxon>
        <taxon>Ancalomicrobiaceae</taxon>
        <taxon>Methyloraptor</taxon>
    </lineage>
</organism>
<feature type="signal peptide" evidence="1">
    <location>
        <begin position="1"/>
        <end position="18"/>
    </location>
</feature>
<reference evidence="2" key="1">
    <citation type="submission" date="2024-06" db="EMBL/GenBank/DDBJ databases">
        <title>Methylostella associata gen. nov., sp. nov., a novel Ancalomicrobiaceae-affiliated facultatively methylotrophic bacteria that feed on methanotrophs of the genus Methylococcus.</title>
        <authorList>
            <person name="Saltykova V."/>
            <person name="Danilova O.V."/>
            <person name="Oshkin I.Y."/>
            <person name="Belova S.E."/>
            <person name="Pimenov N.V."/>
            <person name="Dedysh S.N."/>
        </authorList>
    </citation>
    <scope>NUCLEOTIDE SEQUENCE</scope>
    <source>
        <strain evidence="2">S20</strain>
    </source>
</reference>
<proteinExistence type="predicted"/>
<dbReference type="EMBL" id="CP158568">
    <property type="protein sequence ID" value="XBY44083.1"/>
    <property type="molecule type" value="Genomic_DNA"/>
</dbReference>
<dbReference type="GO" id="GO:0043165">
    <property type="term" value="P:Gram-negative-bacterium-type cell outer membrane assembly"/>
    <property type="evidence" value="ECO:0007669"/>
    <property type="project" value="InterPro"/>
</dbReference>
<keyword evidence="1" id="KW-0732">Signal</keyword>
<evidence type="ECO:0000313" key="2">
    <source>
        <dbReference type="EMBL" id="XBY44083.1"/>
    </source>
</evidence>
<accession>A0AAU7XBN9</accession>
<dbReference type="AlphaFoldDB" id="A0AAU7XBN9"/>
<dbReference type="PROSITE" id="PS51257">
    <property type="entry name" value="PROKAR_LIPOPROTEIN"/>
    <property type="match status" value="1"/>
</dbReference>
<evidence type="ECO:0000256" key="1">
    <source>
        <dbReference type="SAM" id="SignalP"/>
    </source>
</evidence>
<dbReference type="InterPro" id="IPR007485">
    <property type="entry name" value="LPS_assembly_LptE"/>
</dbReference>
<sequence>MKRLLVATLALGALTGLAGCSNVRPLYGSVALPGGAAPVNERMRYVDVALMEGRVGQKIRNELEFGLSHGGETPKPLYRLDIRYTDNSTPVGVEKQTNIPAGYLVTLNASYALTDIATGKTLTYGNSFANAAYDATNQRFANVRAARDAENRAATVIAQDIRTKIAVFLATHGS</sequence>
<dbReference type="RefSeq" id="WP_407049180.1">
    <property type="nucleotide sequence ID" value="NZ_CP158568.1"/>
</dbReference>
<dbReference type="Gene3D" id="3.30.160.150">
    <property type="entry name" value="Lipoprotein like domain"/>
    <property type="match status" value="1"/>
</dbReference>
<protein>
    <submittedName>
        <fullName evidence="2">LPS assembly lipoprotein LptE</fullName>
    </submittedName>
</protein>
<keyword evidence="2" id="KW-0449">Lipoprotein</keyword>
<name>A0AAU7XBN9_9HYPH</name>
<feature type="chain" id="PRO_5043650041" evidence="1">
    <location>
        <begin position="19"/>
        <end position="174"/>
    </location>
</feature>
<gene>
    <name evidence="2" type="primary">lptE</name>
    <name evidence="2" type="ORF">ABS361_18850</name>
</gene>
<dbReference type="KEGG" id="mflg:ABS361_18850"/>
<dbReference type="Pfam" id="PF04390">
    <property type="entry name" value="LptE"/>
    <property type="match status" value="1"/>
</dbReference>
<dbReference type="GO" id="GO:0019867">
    <property type="term" value="C:outer membrane"/>
    <property type="evidence" value="ECO:0007669"/>
    <property type="project" value="InterPro"/>
</dbReference>